<dbReference type="InterPro" id="IPR009012">
    <property type="entry name" value="GrpE_head"/>
</dbReference>
<dbReference type="Gene3D" id="2.30.22.10">
    <property type="entry name" value="Head domain of nucleotide exchange factor GrpE"/>
    <property type="match status" value="1"/>
</dbReference>
<dbReference type="GO" id="GO:0006457">
    <property type="term" value="P:protein folding"/>
    <property type="evidence" value="ECO:0007669"/>
    <property type="project" value="InterPro"/>
</dbReference>
<feature type="region of interest" description="Disordered" evidence="1">
    <location>
        <begin position="26"/>
        <end position="76"/>
    </location>
</feature>
<dbReference type="SUPFAM" id="SSF51064">
    <property type="entry name" value="Head domain of nucleotide exchange factor GrpE"/>
    <property type="match status" value="1"/>
</dbReference>
<dbReference type="EMBL" id="BONH01000005">
    <property type="protein sequence ID" value="GIF96640.1"/>
    <property type="molecule type" value="Genomic_DNA"/>
</dbReference>
<comment type="caution">
    <text evidence="2">The sequence shown here is derived from an EMBL/GenBank/DDBJ whole genome shotgun (WGS) entry which is preliminary data.</text>
</comment>
<dbReference type="AlphaFoldDB" id="A0A8J3NXN6"/>
<evidence type="ECO:0000313" key="3">
    <source>
        <dbReference type="Proteomes" id="UP000659904"/>
    </source>
</evidence>
<keyword evidence="3" id="KW-1185">Reference proteome</keyword>
<dbReference type="RefSeq" id="WP_147433023.1">
    <property type="nucleotide sequence ID" value="NZ_BONH01000005.1"/>
</dbReference>
<organism evidence="2 3">
    <name type="scientific">Catellatospora citrea</name>
    <dbReference type="NCBI Taxonomy" id="53366"/>
    <lineage>
        <taxon>Bacteria</taxon>
        <taxon>Bacillati</taxon>
        <taxon>Actinomycetota</taxon>
        <taxon>Actinomycetes</taxon>
        <taxon>Micromonosporales</taxon>
        <taxon>Micromonosporaceae</taxon>
        <taxon>Catellatospora</taxon>
    </lineage>
</organism>
<dbReference type="Proteomes" id="UP000659904">
    <property type="component" value="Unassembled WGS sequence"/>
</dbReference>
<accession>A0A8J3NXN6</accession>
<reference evidence="2 3" key="1">
    <citation type="submission" date="2021-01" db="EMBL/GenBank/DDBJ databases">
        <title>Whole genome shotgun sequence of Catellatospora citrea NBRC 14495.</title>
        <authorList>
            <person name="Komaki H."/>
            <person name="Tamura T."/>
        </authorList>
    </citation>
    <scope>NUCLEOTIDE SEQUENCE [LARGE SCALE GENOMIC DNA]</scope>
    <source>
        <strain evidence="2 3">NBRC 14495</strain>
    </source>
</reference>
<gene>
    <name evidence="2" type="ORF">Cci01nite_17340</name>
</gene>
<name>A0A8J3NXN6_9ACTN</name>
<protein>
    <recommendedName>
        <fullName evidence="4">GrpE protein</fullName>
    </recommendedName>
</protein>
<sequence>MPLVGVVSGFAAGVVVGSAIAWHLKEPGPAGRTEPPTAPAAGRPDPSAEPATWPADPGPGPATGRPEQPVATAAPQVGVEDWNRLLEICIDQADRLRDHNPALWRQFNSRLATVGVELLLADGEVFDADRHDATGREATTDPARHLTVASTEFAGYRHAGRYLRRPQVVVYRADLAEAGPAH</sequence>
<evidence type="ECO:0000256" key="1">
    <source>
        <dbReference type="SAM" id="MobiDB-lite"/>
    </source>
</evidence>
<evidence type="ECO:0008006" key="4">
    <source>
        <dbReference type="Google" id="ProtNLM"/>
    </source>
</evidence>
<evidence type="ECO:0000313" key="2">
    <source>
        <dbReference type="EMBL" id="GIF96640.1"/>
    </source>
</evidence>
<proteinExistence type="predicted"/>